<protein>
    <submittedName>
        <fullName evidence="1">Uncharacterized protein</fullName>
    </submittedName>
</protein>
<keyword evidence="2" id="KW-1185">Reference proteome</keyword>
<feature type="non-terminal residue" evidence="1">
    <location>
        <position position="50"/>
    </location>
</feature>
<reference evidence="1" key="1">
    <citation type="submission" date="2019-04" db="EMBL/GenBank/DDBJ databases">
        <title>Genome assembly of Zosterops borbonicus 15179.</title>
        <authorList>
            <person name="Leroy T."/>
            <person name="Anselmetti Y."/>
            <person name="Tilak M.-K."/>
            <person name="Nabholz B."/>
        </authorList>
    </citation>
    <scope>NUCLEOTIDE SEQUENCE</scope>
    <source>
        <strain evidence="1">HGM_15179</strain>
        <tissue evidence="1">Muscle</tissue>
    </source>
</reference>
<dbReference type="Proteomes" id="UP000796761">
    <property type="component" value="Unassembled WGS sequence"/>
</dbReference>
<accession>A0A8K1G3Y7</accession>
<comment type="caution">
    <text evidence="1">The sequence shown here is derived from an EMBL/GenBank/DDBJ whole genome shotgun (WGS) entry which is preliminary data.</text>
</comment>
<evidence type="ECO:0000313" key="1">
    <source>
        <dbReference type="EMBL" id="TRZ11216.1"/>
    </source>
</evidence>
<dbReference type="AlphaFoldDB" id="A0A8K1G3Y7"/>
<organism evidence="1 2">
    <name type="scientific">Zosterops borbonicus</name>
    <dbReference type="NCBI Taxonomy" id="364589"/>
    <lineage>
        <taxon>Eukaryota</taxon>
        <taxon>Metazoa</taxon>
        <taxon>Chordata</taxon>
        <taxon>Craniata</taxon>
        <taxon>Vertebrata</taxon>
        <taxon>Euteleostomi</taxon>
        <taxon>Archelosauria</taxon>
        <taxon>Archosauria</taxon>
        <taxon>Dinosauria</taxon>
        <taxon>Saurischia</taxon>
        <taxon>Theropoda</taxon>
        <taxon>Coelurosauria</taxon>
        <taxon>Aves</taxon>
        <taxon>Neognathae</taxon>
        <taxon>Neoaves</taxon>
        <taxon>Telluraves</taxon>
        <taxon>Australaves</taxon>
        <taxon>Passeriformes</taxon>
        <taxon>Sylvioidea</taxon>
        <taxon>Zosteropidae</taxon>
        <taxon>Zosterops</taxon>
    </lineage>
</organism>
<evidence type="ECO:0000313" key="2">
    <source>
        <dbReference type="Proteomes" id="UP000796761"/>
    </source>
</evidence>
<gene>
    <name evidence="1" type="ORF">HGM15179_015888</name>
</gene>
<feature type="non-terminal residue" evidence="1">
    <location>
        <position position="1"/>
    </location>
</feature>
<sequence length="50" mass="5671">REQEIVQEWRALDLAPAARMCQGCVGVLEPCHWAPFHCLLSVSLLSYCHC</sequence>
<name>A0A8K1G3Y7_9PASS</name>
<dbReference type="EMBL" id="SWJQ01000744">
    <property type="protein sequence ID" value="TRZ11216.1"/>
    <property type="molecule type" value="Genomic_DNA"/>
</dbReference>
<proteinExistence type="predicted"/>